<evidence type="ECO:0000313" key="2">
    <source>
        <dbReference type="Proteomes" id="UP000789396"/>
    </source>
</evidence>
<feature type="non-terminal residue" evidence="1">
    <location>
        <position position="82"/>
    </location>
</feature>
<comment type="caution">
    <text evidence="1">The sequence shown here is derived from an EMBL/GenBank/DDBJ whole genome shotgun (WGS) entry which is preliminary data.</text>
</comment>
<sequence>MNTILNSSLPTLIDEIVVVDTLPPNAVAQRRAANSINEANKKLAESQRTYNTTTDLEYTRKSAEKKAKFLQEQQIVERYNSP</sequence>
<protein>
    <submittedName>
        <fullName evidence="1">16219_t:CDS:1</fullName>
    </submittedName>
</protein>
<dbReference type="EMBL" id="CAJVPZ010014594">
    <property type="protein sequence ID" value="CAG8658990.1"/>
    <property type="molecule type" value="Genomic_DNA"/>
</dbReference>
<proteinExistence type="predicted"/>
<accession>A0A9N9E015</accession>
<organism evidence="1 2">
    <name type="scientific">Racocetra fulgida</name>
    <dbReference type="NCBI Taxonomy" id="60492"/>
    <lineage>
        <taxon>Eukaryota</taxon>
        <taxon>Fungi</taxon>
        <taxon>Fungi incertae sedis</taxon>
        <taxon>Mucoromycota</taxon>
        <taxon>Glomeromycotina</taxon>
        <taxon>Glomeromycetes</taxon>
        <taxon>Diversisporales</taxon>
        <taxon>Gigasporaceae</taxon>
        <taxon>Racocetra</taxon>
    </lineage>
</organism>
<name>A0A9N9E015_9GLOM</name>
<dbReference type="Proteomes" id="UP000789396">
    <property type="component" value="Unassembled WGS sequence"/>
</dbReference>
<dbReference type="AlphaFoldDB" id="A0A9N9E015"/>
<dbReference type="OrthoDB" id="2413945at2759"/>
<keyword evidence="2" id="KW-1185">Reference proteome</keyword>
<reference evidence="1" key="1">
    <citation type="submission" date="2021-06" db="EMBL/GenBank/DDBJ databases">
        <authorList>
            <person name="Kallberg Y."/>
            <person name="Tangrot J."/>
            <person name="Rosling A."/>
        </authorList>
    </citation>
    <scope>NUCLEOTIDE SEQUENCE</scope>
    <source>
        <strain evidence="1">IN212</strain>
    </source>
</reference>
<evidence type="ECO:0000313" key="1">
    <source>
        <dbReference type="EMBL" id="CAG8658990.1"/>
    </source>
</evidence>
<gene>
    <name evidence="1" type="ORF">RFULGI_LOCUS8772</name>
</gene>